<feature type="transmembrane region" description="Helical" evidence="1">
    <location>
        <begin position="86"/>
        <end position="119"/>
    </location>
</feature>
<keyword evidence="1" id="KW-0812">Transmembrane</keyword>
<name>A0ABP9YNE2_9FUNG</name>
<reference evidence="2 3" key="1">
    <citation type="submission" date="2024-04" db="EMBL/GenBank/DDBJ databases">
        <title>genome sequences of Mucor flavus KT1a and Helicostylum pulchrum KT1b strains isolated from the surface of a dry-aged beef.</title>
        <authorList>
            <person name="Toyotome T."/>
            <person name="Hosono M."/>
            <person name="Torimaru M."/>
            <person name="Fukuda K."/>
            <person name="Mikami N."/>
        </authorList>
    </citation>
    <scope>NUCLEOTIDE SEQUENCE [LARGE SCALE GENOMIC DNA]</scope>
    <source>
        <strain evidence="2 3">KT1a</strain>
    </source>
</reference>
<evidence type="ECO:0000313" key="2">
    <source>
        <dbReference type="EMBL" id="GAA5808380.1"/>
    </source>
</evidence>
<sequence>MSISSENESSNNTIYIDDYCLKFSIGKEEYTDKKEHLETGSIGTFDFYTWSIIPAIGILFCLIHSEQAYFWTWRGAITEEAQSLQAKVVVSVISTVIGACVGATLLKTIIGVSFTLMRYKGVHFSQLVTMVGGYSLSHIPMLAAGKAWLSIAVIIVISLASTVAKQLAVVSMGINPIILENVTYASTRNYSACNPFYTSNPLSHMQPLINLNAFNSLRNPNVSFSNEYYDRSIPAGLQGKSSFERVLPFSNVSCVHVPARDNFTRSVPMMSNSPQYLNVPREIRLATSVMTLPLYDDSDILNPMQWLNCSVLVGYATAHTNCKDTYCETYRKSEITPFYKGGDAVGYFFKRTFALTITESPDFRNIMLTWLLGGSITRVYGTGKGVPGESIEVIQKRAELLATVATRILCDQNTGERRNLTTQFESRSETIVNFTYEILWKWPFYLIAALLFLSWIICMTTMWLSPESRIVSVEWLLSQYISRDRWSYLSGQKLVENHQGSLFQIMDSKCDQDVGNIVILGMGKEPDSTSDYVRHEKQYQ</sequence>
<feature type="transmembrane region" description="Helical" evidence="1">
    <location>
        <begin position="444"/>
        <end position="464"/>
    </location>
</feature>
<gene>
    <name evidence="2" type="ORF">MFLAVUS_001771</name>
</gene>
<feature type="transmembrane region" description="Helical" evidence="1">
    <location>
        <begin position="47"/>
        <end position="65"/>
    </location>
</feature>
<evidence type="ECO:0000256" key="1">
    <source>
        <dbReference type="SAM" id="Phobius"/>
    </source>
</evidence>
<feature type="transmembrane region" description="Helical" evidence="1">
    <location>
        <begin position="139"/>
        <end position="164"/>
    </location>
</feature>
<dbReference type="EMBL" id="BAABUK010000003">
    <property type="protein sequence ID" value="GAA5808380.1"/>
    <property type="molecule type" value="Genomic_DNA"/>
</dbReference>
<proteinExistence type="predicted"/>
<accession>A0ABP9YNE2</accession>
<dbReference type="Proteomes" id="UP001473302">
    <property type="component" value="Unassembled WGS sequence"/>
</dbReference>
<keyword evidence="3" id="KW-1185">Reference proteome</keyword>
<evidence type="ECO:0000313" key="3">
    <source>
        <dbReference type="Proteomes" id="UP001473302"/>
    </source>
</evidence>
<keyword evidence="1" id="KW-0472">Membrane</keyword>
<protein>
    <submittedName>
        <fullName evidence="2">Uncharacterized protein</fullName>
    </submittedName>
</protein>
<organism evidence="2 3">
    <name type="scientific">Mucor flavus</name>
    <dbReference type="NCBI Taxonomy" id="439312"/>
    <lineage>
        <taxon>Eukaryota</taxon>
        <taxon>Fungi</taxon>
        <taxon>Fungi incertae sedis</taxon>
        <taxon>Mucoromycota</taxon>
        <taxon>Mucoromycotina</taxon>
        <taxon>Mucoromycetes</taxon>
        <taxon>Mucorales</taxon>
        <taxon>Mucorineae</taxon>
        <taxon>Mucoraceae</taxon>
        <taxon>Mucor</taxon>
    </lineage>
</organism>
<keyword evidence="1" id="KW-1133">Transmembrane helix</keyword>
<comment type="caution">
    <text evidence="2">The sequence shown here is derived from an EMBL/GenBank/DDBJ whole genome shotgun (WGS) entry which is preliminary data.</text>
</comment>